<feature type="region of interest" description="Disordered" evidence="3">
    <location>
        <begin position="132"/>
        <end position="153"/>
    </location>
</feature>
<protein>
    <recommendedName>
        <fullName evidence="2">RNA 2',3'-cyclic phosphodiesterase</fullName>
        <shortName evidence="2">RNA 2',3'-CPDase</shortName>
        <ecNumber evidence="2">3.1.4.58</ecNumber>
    </recommendedName>
</protein>
<dbReference type="PANTHER" id="PTHR35561">
    <property type="entry name" value="RNA 2',3'-CYCLIC PHOSPHODIESTERASE"/>
    <property type="match status" value="1"/>
</dbReference>
<proteinExistence type="inferred from homology"/>
<dbReference type="EC" id="3.1.4.58" evidence="2"/>
<gene>
    <name evidence="5" type="primary">thpR</name>
    <name evidence="5" type="ORF">E8L03_06870</name>
</gene>
<dbReference type="HAMAP" id="MF_01940">
    <property type="entry name" value="RNA_CPDase"/>
    <property type="match status" value="1"/>
</dbReference>
<dbReference type="EMBL" id="CP039543">
    <property type="protein sequence ID" value="QJT08664.1"/>
    <property type="molecule type" value="Genomic_DNA"/>
</dbReference>
<dbReference type="InterPro" id="IPR014051">
    <property type="entry name" value="Phosphoesterase_HXTX"/>
</dbReference>
<dbReference type="SUPFAM" id="SSF55144">
    <property type="entry name" value="LigT-like"/>
    <property type="match status" value="1"/>
</dbReference>
<dbReference type="InterPro" id="IPR009097">
    <property type="entry name" value="Cyclic_Pdiesterase"/>
</dbReference>
<keyword evidence="6" id="KW-1185">Reference proteome</keyword>
<dbReference type="PANTHER" id="PTHR35561:SF1">
    <property type="entry name" value="RNA 2',3'-CYCLIC PHOSPHODIESTERASE"/>
    <property type="match status" value="1"/>
</dbReference>
<feature type="short sequence motif" description="HXTX 2" evidence="2">
    <location>
        <begin position="126"/>
        <end position="129"/>
    </location>
</feature>
<evidence type="ECO:0000313" key="5">
    <source>
        <dbReference type="EMBL" id="QJT08664.1"/>
    </source>
</evidence>
<feature type="compositionally biased region" description="Basic residues" evidence="3">
    <location>
        <begin position="132"/>
        <end position="145"/>
    </location>
</feature>
<evidence type="ECO:0000256" key="1">
    <source>
        <dbReference type="ARBA" id="ARBA00022801"/>
    </source>
</evidence>
<dbReference type="InterPro" id="IPR004175">
    <property type="entry name" value="RNA_CPDase"/>
</dbReference>
<comment type="similarity">
    <text evidence="2">Belongs to the 2H phosphoesterase superfamily. ThpR family.</text>
</comment>
<feature type="active site" description="Proton donor" evidence="2">
    <location>
        <position position="41"/>
    </location>
</feature>
<comment type="function">
    <text evidence="2">Hydrolyzes RNA 2',3'-cyclic phosphodiester to an RNA 2'-phosphomonoester.</text>
</comment>
<sequence>MRCFVGLPLPESYQDGLERVRRQWGPRFAPPLTWTRPGNWHITLAFLGEVEESQQPDLEQALSAVAFAPFTFQAGGAGVFPPQGRPKVLWVGALYGEQAVAALASEVQQSLIPLGFESDDRPFTTHLTLARAKRGKSKRHKHTGAKRGAGDESFQKIPDANAWQECIAGLGRVEWPPVTMDSFILWRSHLSEAGPRYEPLASFGATSESSNG</sequence>
<evidence type="ECO:0000256" key="2">
    <source>
        <dbReference type="HAMAP-Rule" id="MF_01940"/>
    </source>
</evidence>
<feature type="short sequence motif" description="HXTX 1" evidence="2">
    <location>
        <begin position="41"/>
        <end position="44"/>
    </location>
</feature>
<evidence type="ECO:0000313" key="6">
    <source>
        <dbReference type="Proteomes" id="UP000503251"/>
    </source>
</evidence>
<reference evidence="5 6" key="1">
    <citation type="submission" date="2019-04" db="EMBL/GenBank/DDBJ databases">
        <title>Isolation and culture of sulfate reducing bacteria from the cold seep of the South China Sea.</title>
        <authorList>
            <person name="Sun C."/>
            <person name="Liu R."/>
        </authorList>
    </citation>
    <scope>NUCLEOTIDE SEQUENCE [LARGE SCALE GENOMIC DNA]</scope>
    <source>
        <strain evidence="5 6">CS1</strain>
    </source>
</reference>
<feature type="active site" description="Proton acceptor" evidence="2">
    <location>
        <position position="126"/>
    </location>
</feature>
<name>A0ABX6NEU5_9BACT</name>
<comment type="catalytic activity">
    <reaction evidence="2">
        <text>a 3'-end 2',3'-cyclophospho-ribonucleotide-RNA + H2O = a 3'-end 2'-phospho-ribonucleotide-RNA + H(+)</text>
        <dbReference type="Rhea" id="RHEA:11828"/>
        <dbReference type="Rhea" id="RHEA-COMP:10464"/>
        <dbReference type="Rhea" id="RHEA-COMP:17353"/>
        <dbReference type="ChEBI" id="CHEBI:15377"/>
        <dbReference type="ChEBI" id="CHEBI:15378"/>
        <dbReference type="ChEBI" id="CHEBI:83064"/>
        <dbReference type="ChEBI" id="CHEBI:173113"/>
        <dbReference type="EC" id="3.1.4.58"/>
    </reaction>
</comment>
<dbReference type="RefSeq" id="WP_171266923.1">
    <property type="nucleotide sequence ID" value="NZ_CP039543.1"/>
</dbReference>
<feature type="domain" description="Phosphoesterase HXTX" evidence="4">
    <location>
        <begin position="7"/>
        <end position="90"/>
    </location>
</feature>
<evidence type="ECO:0000259" key="4">
    <source>
        <dbReference type="Pfam" id="PF02834"/>
    </source>
</evidence>
<dbReference type="Pfam" id="PF02834">
    <property type="entry name" value="LigT_PEase"/>
    <property type="match status" value="1"/>
</dbReference>
<dbReference type="Gene3D" id="3.90.1140.10">
    <property type="entry name" value="Cyclic phosphodiesterase"/>
    <property type="match status" value="1"/>
</dbReference>
<accession>A0ABX6NEU5</accession>
<keyword evidence="1 2" id="KW-0378">Hydrolase</keyword>
<evidence type="ECO:0000256" key="3">
    <source>
        <dbReference type="SAM" id="MobiDB-lite"/>
    </source>
</evidence>
<dbReference type="NCBIfam" id="TIGR02258">
    <property type="entry name" value="2_5_ligase"/>
    <property type="match status" value="1"/>
</dbReference>
<organism evidence="5 6">
    <name type="scientific">Oceanidesulfovibrio marinus</name>
    <dbReference type="NCBI Taxonomy" id="370038"/>
    <lineage>
        <taxon>Bacteria</taxon>
        <taxon>Pseudomonadati</taxon>
        <taxon>Thermodesulfobacteriota</taxon>
        <taxon>Desulfovibrionia</taxon>
        <taxon>Desulfovibrionales</taxon>
        <taxon>Desulfovibrionaceae</taxon>
        <taxon>Oceanidesulfovibrio</taxon>
    </lineage>
</organism>
<dbReference type="Proteomes" id="UP000503251">
    <property type="component" value="Chromosome"/>
</dbReference>